<dbReference type="AlphaFoldDB" id="A0A4U6TEN7"/>
<sequence length="255" mass="27002">MSADASDVALSECGATAAEARAPAVGMVFPSPAAALKFYLAYAARVGFRVRKSKSSTSGHGDAVIMRRFAFSRQGLPARKDPPLDPSRKRRDRASSRAACPAMIQVNRLHALGSSPAASSITPTGSAAMTTTTTAATLTPAVQRVQTRQPSIPVTSHQRCHLAGLLIQMPIPSRALLLDPTAMSPSACLSISRRSSLRIPHSATPSRLIAATVLPISYGRMHAPDCCINGLGMRLCLTSPARGTCLLRHSWHKLD</sequence>
<gene>
    <name evidence="3" type="ORF">SEVIR_8G080300v2</name>
</gene>
<name>A0A4U6TEN7_SETVI</name>
<proteinExistence type="predicted"/>
<dbReference type="PANTHER" id="PTHR46328:SF27">
    <property type="entry name" value="OS12G0287500 PROTEIN"/>
    <property type="match status" value="1"/>
</dbReference>
<evidence type="ECO:0000313" key="3">
    <source>
        <dbReference type="EMBL" id="TKV99991.1"/>
    </source>
</evidence>
<protein>
    <recommendedName>
        <fullName evidence="2">FAR1 domain-containing protein</fullName>
    </recommendedName>
</protein>
<dbReference type="Gramene" id="TKV99991">
    <property type="protein sequence ID" value="TKV99991"/>
    <property type="gene ID" value="SEVIR_8G080300v2"/>
</dbReference>
<reference evidence="3" key="1">
    <citation type="submission" date="2019-03" db="EMBL/GenBank/DDBJ databases">
        <title>WGS assembly of Setaria viridis.</title>
        <authorList>
            <person name="Huang P."/>
            <person name="Jenkins J."/>
            <person name="Grimwood J."/>
            <person name="Barry K."/>
            <person name="Healey A."/>
            <person name="Mamidi S."/>
            <person name="Sreedasyam A."/>
            <person name="Shu S."/>
            <person name="Feldman M."/>
            <person name="Wu J."/>
            <person name="Yu Y."/>
            <person name="Chen C."/>
            <person name="Johnson J."/>
            <person name="Rokhsar D."/>
            <person name="Baxter I."/>
            <person name="Schmutz J."/>
            <person name="Brutnell T."/>
            <person name="Kellogg E."/>
        </authorList>
    </citation>
    <scope>NUCLEOTIDE SEQUENCE [LARGE SCALE GENOMIC DNA]</scope>
</reference>
<feature type="domain" description="FAR1" evidence="2">
    <location>
        <begin position="37"/>
        <end position="108"/>
    </location>
</feature>
<evidence type="ECO:0000256" key="1">
    <source>
        <dbReference type="SAM" id="MobiDB-lite"/>
    </source>
</evidence>
<dbReference type="EMBL" id="CM016559">
    <property type="protein sequence ID" value="TKV99991.1"/>
    <property type="molecule type" value="Genomic_DNA"/>
</dbReference>
<dbReference type="InterPro" id="IPR004330">
    <property type="entry name" value="FAR1_DNA_bnd_dom"/>
</dbReference>
<feature type="compositionally biased region" description="Basic and acidic residues" evidence="1">
    <location>
        <begin position="78"/>
        <end position="87"/>
    </location>
</feature>
<evidence type="ECO:0000313" key="4">
    <source>
        <dbReference type="Proteomes" id="UP000298652"/>
    </source>
</evidence>
<dbReference type="PANTHER" id="PTHR46328">
    <property type="entry name" value="FAR-RED IMPAIRED RESPONSIVE (FAR1) FAMILY PROTEIN-RELATED"/>
    <property type="match status" value="1"/>
</dbReference>
<dbReference type="Proteomes" id="UP000298652">
    <property type="component" value="Chromosome 8"/>
</dbReference>
<organism evidence="3 4">
    <name type="scientific">Setaria viridis</name>
    <name type="common">Green bristlegrass</name>
    <name type="synonym">Setaria italica subsp. viridis</name>
    <dbReference type="NCBI Taxonomy" id="4556"/>
    <lineage>
        <taxon>Eukaryota</taxon>
        <taxon>Viridiplantae</taxon>
        <taxon>Streptophyta</taxon>
        <taxon>Embryophyta</taxon>
        <taxon>Tracheophyta</taxon>
        <taxon>Spermatophyta</taxon>
        <taxon>Magnoliopsida</taxon>
        <taxon>Liliopsida</taxon>
        <taxon>Poales</taxon>
        <taxon>Poaceae</taxon>
        <taxon>PACMAD clade</taxon>
        <taxon>Panicoideae</taxon>
        <taxon>Panicodae</taxon>
        <taxon>Paniceae</taxon>
        <taxon>Cenchrinae</taxon>
        <taxon>Setaria</taxon>
    </lineage>
</organism>
<dbReference type="Pfam" id="PF03101">
    <property type="entry name" value="FAR1"/>
    <property type="match status" value="1"/>
</dbReference>
<feature type="region of interest" description="Disordered" evidence="1">
    <location>
        <begin position="75"/>
        <end position="97"/>
    </location>
</feature>
<evidence type="ECO:0000259" key="2">
    <source>
        <dbReference type="Pfam" id="PF03101"/>
    </source>
</evidence>
<keyword evidence="4" id="KW-1185">Reference proteome</keyword>
<accession>A0A4U6TEN7</accession>